<dbReference type="FunCoup" id="A0A1Y1UM08">
    <property type="interactions" value="118"/>
</dbReference>
<comment type="subcellular location">
    <subcellularLocation>
        <location evidence="9">Nucleus</location>
    </subcellularLocation>
    <subcellularLocation>
        <location evidence="9">Chromosome</location>
        <location evidence="9">Centromere</location>
        <location evidence="9">Kinetochore</location>
    </subcellularLocation>
</comment>
<evidence type="ECO:0000256" key="1">
    <source>
        <dbReference type="ARBA" id="ARBA00006379"/>
    </source>
</evidence>
<evidence type="ECO:0000313" key="12">
    <source>
        <dbReference type="EMBL" id="ORX38516.1"/>
    </source>
</evidence>
<dbReference type="CDD" id="cd23784">
    <property type="entry name" value="RWD_Spc25"/>
    <property type="match status" value="1"/>
</dbReference>
<protein>
    <recommendedName>
        <fullName evidence="9">Kinetochore protein SPC25</fullName>
    </recommendedName>
</protein>
<name>A0A1Y1UM08_9TREE</name>
<comment type="function">
    <text evidence="9">Acts as a component of the essential kinetochore-associated NDC80 complex, which is required for chromosome segregation and spindle checkpoint activity.</text>
</comment>
<gene>
    <name evidence="12" type="ORF">BD324DRAFT_655800</name>
</gene>
<evidence type="ECO:0000256" key="4">
    <source>
        <dbReference type="ARBA" id="ARBA00022776"/>
    </source>
</evidence>
<evidence type="ECO:0000256" key="6">
    <source>
        <dbReference type="ARBA" id="ARBA00023054"/>
    </source>
</evidence>
<dbReference type="GO" id="GO:0031262">
    <property type="term" value="C:Ndc80 complex"/>
    <property type="evidence" value="ECO:0007669"/>
    <property type="project" value="InterPro"/>
</dbReference>
<dbReference type="RefSeq" id="XP_021872438.1">
    <property type="nucleotide sequence ID" value="XM_022018825.1"/>
</dbReference>
<comment type="caution">
    <text evidence="12">The sequence shown here is derived from an EMBL/GenBank/DDBJ whole genome shotgun (WGS) entry which is preliminary data.</text>
</comment>
<keyword evidence="4 9" id="KW-0498">Mitosis</keyword>
<evidence type="ECO:0000256" key="2">
    <source>
        <dbReference type="ARBA" id="ARBA00022454"/>
    </source>
</evidence>
<keyword evidence="9" id="KW-0539">Nucleus</keyword>
<feature type="region of interest" description="Disordered" evidence="10">
    <location>
        <begin position="140"/>
        <end position="160"/>
    </location>
</feature>
<keyword evidence="3 9" id="KW-0132">Cell division</keyword>
<dbReference type="InParanoid" id="A0A1Y1UM08"/>
<keyword evidence="13" id="KW-1185">Reference proteome</keyword>
<dbReference type="Proteomes" id="UP000193218">
    <property type="component" value="Unassembled WGS sequence"/>
</dbReference>
<evidence type="ECO:0000313" key="13">
    <source>
        <dbReference type="Proteomes" id="UP000193218"/>
    </source>
</evidence>
<dbReference type="GO" id="GO:0007059">
    <property type="term" value="P:chromosome segregation"/>
    <property type="evidence" value="ECO:0007669"/>
    <property type="project" value="InterPro"/>
</dbReference>
<feature type="domain" description="Chromosome segregation protein Spc25 C-terminal" evidence="11">
    <location>
        <begin position="181"/>
        <end position="250"/>
    </location>
</feature>
<dbReference type="Pfam" id="PF08234">
    <property type="entry name" value="Spindle_Spc25"/>
    <property type="match status" value="1"/>
</dbReference>
<sequence length="289" mass="32019">MLASSYMAPPRKISLQSLLEGSTSGSSSSPNVDLAWEPFQSTVELFLKAIDGYVHNAKTEIVIRAKGHSDSVKILKSNKEEMERRIQAEREKEREMLSELESERQIVADLNSSLSHLQRSLAKVREESAMIESDLAAVKKEVSKHESDQERQKSTLQDMKARDEVELQGLEEAIGLKVDGVRDGVILMRFTLLDPAEPGREFSLLLDVSGTDYAVPNCSPTLSALPEVVRQLNTDRNIVDFIRKVRKAFRATVPERPAPTSQFDNLPGSAMRTPAHRRGLSHGGEAAAA</sequence>
<keyword evidence="8 9" id="KW-0137">Centromere</keyword>
<dbReference type="InterPro" id="IPR045143">
    <property type="entry name" value="Spc25"/>
</dbReference>
<dbReference type="EMBL" id="NBSH01000004">
    <property type="protein sequence ID" value="ORX38516.1"/>
    <property type="molecule type" value="Genomic_DNA"/>
</dbReference>
<evidence type="ECO:0000256" key="7">
    <source>
        <dbReference type="ARBA" id="ARBA00023306"/>
    </source>
</evidence>
<comment type="subunit">
    <text evidence="9">Component of the NDC80 complex.</text>
</comment>
<dbReference type="GO" id="GO:0005634">
    <property type="term" value="C:nucleus"/>
    <property type="evidence" value="ECO:0007669"/>
    <property type="project" value="UniProtKB-SubCell"/>
</dbReference>
<dbReference type="GeneID" id="33560634"/>
<evidence type="ECO:0000256" key="5">
    <source>
        <dbReference type="ARBA" id="ARBA00022838"/>
    </source>
</evidence>
<dbReference type="PANTHER" id="PTHR14281">
    <property type="entry name" value="KINETOCHORE PROTEIN SPC25-RELATED"/>
    <property type="match status" value="1"/>
</dbReference>
<dbReference type="GO" id="GO:0051301">
    <property type="term" value="P:cell division"/>
    <property type="evidence" value="ECO:0007669"/>
    <property type="project" value="UniProtKB-UniRule"/>
</dbReference>
<comment type="similarity">
    <text evidence="1 9">Belongs to the SPC25 family.</text>
</comment>
<keyword evidence="2 9" id="KW-0158">Chromosome</keyword>
<proteinExistence type="inferred from homology"/>
<evidence type="ECO:0000256" key="10">
    <source>
        <dbReference type="SAM" id="MobiDB-lite"/>
    </source>
</evidence>
<evidence type="ECO:0000256" key="3">
    <source>
        <dbReference type="ARBA" id="ARBA00022618"/>
    </source>
</evidence>
<evidence type="ECO:0000259" key="11">
    <source>
        <dbReference type="Pfam" id="PF08234"/>
    </source>
</evidence>
<organism evidence="12 13">
    <name type="scientific">Kockovaella imperatae</name>
    <dbReference type="NCBI Taxonomy" id="4999"/>
    <lineage>
        <taxon>Eukaryota</taxon>
        <taxon>Fungi</taxon>
        <taxon>Dikarya</taxon>
        <taxon>Basidiomycota</taxon>
        <taxon>Agaricomycotina</taxon>
        <taxon>Tremellomycetes</taxon>
        <taxon>Tremellales</taxon>
        <taxon>Cuniculitremaceae</taxon>
        <taxon>Kockovaella</taxon>
    </lineage>
</organism>
<accession>A0A1Y1UM08</accession>
<keyword evidence="5 9" id="KW-0995">Kinetochore</keyword>
<keyword evidence="7 9" id="KW-0131">Cell cycle</keyword>
<dbReference type="STRING" id="4999.A0A1Y1UM08"/>
<feature type="region of interest" description="Disordered" evidence="10">
    <location>
        <begin position="255"/>
        <end position="289"/>
    </location>
</feature>
<dbReference type="InterPro" id="IPR013255">
    <property type="entry name" value="Spc25_C"/>
</dbReference>
<reference evidence="12 13" key="1">
    <citation type="submission" date="2017-03" db="EMBL/GenBank/DDBJ databases">
        <title>Widespread Adenine N6-methylation of Active Genes in Fungi.</title>
        <authorList>
            <consortium name="DOE Joint Genome Institute"/>
            <person name="Mondo S.J."/>
            <person name="Dannebaum R.O."/>
            <person name="Kuo R.C."/>
            <person name="Louie K.B."/>
            <person name="Bewick A.J."/>
            <person name="Labutti K."/>
            <person name="Haridas S."/>
            <person name="Kuo A."/>
            <person name="Salamov A."/>
            <person name="Ahrendt S.R."/>
            <person name="Lau R."/>
            <person name="Bowen B.P."/>
            <person name="Lipzen A."/>
            <person name="Sullivan W."/>
            <person name="Andreopoulos W.B."/>
            <person name="Clum A."/>
            <person name="Lindquist E."/>
            <person name="Daum C."/>
            <person name="Northen T.R."/>
            <person name="Ramamoorthy G."/>
            <person name="Schmitz R.J."/>
            <person name="Gryganskyi A."/>
            <person name="Culley D."/>
            <person name="Magnuson J."/>
            <person name="James T.Y."/>
            <person name="O'Malley M.A."/>
            <person name="Stajich J.E."/>
            <person name="Spatafora J.W."/>
            <person name="Visel A."/>
            <person name="Grigoriev I.V."/>
        </authorList>
    </citation>
    <scope>NUCLEOTIDE SEQUENCE [LARGE SCALE GENOMIC DNA]</scope>
    <source>
        <strain evidence="12 13">NRRL Y-17943</strain>
    </source>
</reference>
<keyword evidence="6" id="KW-0175">Coiled coil</keyword>
<evidence type="ECO:0000256" key="8">
    <source>
        <dbReference type="ARBA" id="ARBA00023328"/>
    </source>
</evidence>
<dbReference type="PANTHER" id="PTHR14281:SF0">
    <property type="entry name" value="KINETOCHORE PROTEIN SPC25"/>
    <property type="match status" value="1"/>
</dbReference>
<dbReference type="OrthoDB" id="4056921at2759"/>
<dbReference type="Gene3D" id="3.30.457.50">
    <property type="entry name" value="Chromosome segregation protein Spc25"/>
    <property type="match status" value="1"/>
</dbReference>
<evidence type="ECO:0000256" key="9">
    <source>
        <dbReference type="RuleBase" id="RU367150"/>
    </source>
</evidence>
<dbReference type="AlphaFoldDB" id="A0A1Y1UM08"/>